<keyword evidence="2" id="KW-0732">Signal</keyword>
<accession>E8X6N8</accession>
<dbReference type="OrthoDB" id="109229at2"/>
<evidence type="ECO:0000256" key="1">
    <source>
        <dbReference type="ARBA" id="ARBA00007613"/>
    </source>
</evidence>
<dbReference type="GO" id="GO:0015562">
    <property type="term" value="F:efflux transmembrane transporter activity"/>
    <property type="evidence" value="ECO:0007669"/>
    <property type="project" value="InterPro"/>
</dbReference>
<protein>
    <submittedName>
        <fullName evidence="3">Outer membrane efflux protein</fullName>
    </submittedName>
</protein>
<keyword evidence="3" id="KW-0614">Plasmid</keyword>
<dbReference type="Proteomes" id="UP000000343">
    <property type="component" value="Plasmid pACIX902"/>
</dbReference>
<dbReference type="InterPro" id="IPR003423">
    <property type="entry name" value="OMP_efflux"/>
</dbReference>
<dbReference type="PANTHER" id="PTHR30203">
    <property type="entry name" value="OUTER MEMBRANE CATION EFFLUX PROTEIN"/>
    <property type="match status" value="1"/>
</dbReference>
<organism evidence="4">
    <name type="scientific">Granulicella tundricola (strain ATCC BAA-1859 / DSM 23138 / MP5ACTX9)</name>
    <dbReference type="NCBI Taxonomy" id="1198114"/>
    <lineage>
        <taxon>Bacteria</taxon>
        <taxon>Pseudomonadati</taxon>
        <taxon>Acidobacteriota</taxon>
        <taxon>Terriglobia</taxon>
        <taxon>Terriglobales</taxon>
        <taxon>Acidobacteriaceae</taxon>
        <taxon>Granulicella</taxon>
    </lineage>
</organism>
<dbReference type="HOGENOM" id="CLU_012817_12_1_0"/>
<dbReference type="Pfam" id="PF02321">
    <property type="entry name" value="OEP"/>
    <property type="match status" value="1"/>
</dbReference>
<dbReference type="Gene3D" id="1.20.1600.10">
    <property type="entry name" value="Outer membrane efflux proteins (OEP)"/>
    <property type="match status" value="1"/>
</dbReference>
<gene>
    <name evidence="3" type="ordered locus">AciX9_3912</name>
</gene>
<feature type="chain" id="PRO_5003234454" evidence="2">
    <location>
        <begin position="25"/>
        <end position="444"/>
    </location>
</feature>
<dbReference type="InterPro" id="IPR010131">
    <property type="entry name" value="MdtP/NodT-like"/>
</dbReference>
<sequence>MKKHSFILCTGLALAPMASRPLPAQQAPAALPVITLDEALARASNSEPAYAAAQAASKTAALDRSIARSALLPSITYHNAYQFTQANGSTNQAGPSGSQSSPKFIANNAVHEYSSQGVVNETLGLGQLNAVARASAAAAVANAELEISRRGLTATVVTLFYSATTARNKVQVEQRAADEATSFVNLTTNREAARESAHADVLKAQLTQQQRQRDLADASLAAEKARLDLAVLLFPDPRTPYDLAIPPAKPLPTQPEIEVAAKTGNPELQSALASLRAANLDIKAAQSAYLPDLALNYTYGIDAEQFAVNGPGGVRNLGYSASATLDIPIWDWFSTQHKIKQTQILRDSAKVALTSTQRTLIAQLEEFYNEASLSERQLTSLQLTVDTARESLRLTRLRYTAGESTVLEVVDAQGTLTSAELALADGNVRYQQALANLQLLTGTI</sequence>
<evidence type="ECO:0000313" key="4">
    <source>
        <dbReference type="Proteomes" id="UP000000343"/>
    </source>
</evidence>
<comment type="similarity">
    <text evidence="1">Belongs to the outer membrane factor (OMF) (TC 1.B.17) family.</text>
</comment>
<dbReference type="EMBL" id="CP002482">
    <property type="protein sequence ID" value="ADW71188.1"/>
    <property type="molecule type" value="Genomic_DNA"/>
</dbReference>
<dbReference type="SUPFAM" id="SSF56954">
    <property type="entry name" value="Outer membrane efflux proteins (OEP)"/>
    <property type="match status" value="1"/>
</dbReference>
<proteinExistence type="inferred from homology"/>
<dbReference type="KEGG" id="acm:AciX9_3912"/>
<name>E8X6N8_GRATM</name>
<dbReference type="RefSeq" id="WP_013582206.1">
    <property type="nucleotide sequence ID" value="NC_015065.1"/>
</dbReference>
<dbReference type="AlphaFoldDB" id="E8X6N8"/>
<evidence type="ECO:0000313" key="3">
    <source>
        <dbReference type="EMBL" id="ADW71188.1"/>
    </source>
</evidence>
<reference evidence="4" key="1">
    <citation type="submission" date="2011-01" db="EMBL/GenBank/DDBJ databases">
        <title>Complete sequence of plasmid2 of Acidobacterium sp. MP5ACTX9.</title>
        <authorList>
            <consortium name="US DOE Joint Genome Institute"/>
            <person name="Lucas S."/>
            <person name="Copeland A."/>
            <person name="Lapidus A."/>
            <person name="Cheng J.-F."/>
            <person name="Goodwin L."/>
            <person name="Pitluck S."/>
            <person name="Teshima H."/>
            <person name="Detter J.C."/>
            <person name="Han C."/>
            <person name="Tapia R."/>
            <person name="Land M."/>
            <person name="Hauser L."/>
            <person name="Kyrpides N."/>
            <person name="Ivanova N."/>
            <person name="Ovchinnikova G."/>
            <person name="Pagani I."/>
            <person name="Rawat S.R."/>
            <person name="Mannisto M."/>
            <person name="Haggblom M.M."/>
            <person name="Woyke T."/>
        </authorList>
    </citation>
    <scope>NUCLEOTIDE SEQUENCE [LARGE SCALE GENOMIC DNA]</scope>
    <source>
        <strain evidence="4">MP5ACTX9</strain>
        <plasmid evidence="4">Plasmid pACIX902</plasmid>
    </source>
</reference>
<feature type="signal peptide" evidence="2">
    <location>
        <begin position="1"/>
        <end position="24"/>
    </location>
</feature>
<evidence type="ECO:0000256" key="2">
    <source>
        <dbReference type="SAM" id="SignalP"/>
    </source>
</evidence>
<geneLocation type="plasmid" evidence="3 4">
    <name>pACIX902</name>
</geneLocation>
<keyword evidence="4" id="KW-1185">Reference proteome</keyword>